<evidence type="ECO:0000256" key="4">
    <source>
        <dbReference type="ARBA" id="ARBA00022525"/>
    </source>
</evidence>
<feature type="domain" description="Subtilisin inhibitor" evidence="9">
    <location>
        <begin position="8"/>
        <end position="81"/>
    </location>
</feature>
<dbReference type="Gene3D" id="3.30.350.10">
    <property type="entry name" value="Subtilisin inhibitor-like"/>
    <property type="match status" value="1"/>
</dbReference>
<comment type="subcellular location">
    <subcellularLocation>
        <location evidence="1">Secreted</location>
    </subcellularLocation>
</comment>
<comment type="similarity">
    <text evidence="2 8">Belongs to the protease inhibitor I16 (SSI) family.</text>
</comment>
<dbReference type="SUPFAM" id="SSF55399">
    <property type="entry name" value="Subtilisin inhibitor"/>
    <property type="match status" value="1"/>
</dbReference>
<dbReference type="InterPro" id="IPR023549">
    <property type="entry name" value="Subtilisin_inhibitor"/>
</dbReference>
<evidence type="ECO:0000259" key="9">
    <source>
        <dbReference type="Pfam" id="PF00720"/>
    </source>
</evidence>
<evidence type="ECO:0000256" key="1">
    <source>
        <dbReference type="ARBA" id="ARBA00004613"/>
    </source>
</evidence>
<dbReference type="AlphaFoldDB" id="A0A7W5YRE7"/>
<accession>A0A7W5YRE7</accession>
<dbReference type="RefSeq" id="WP_183655917.1">
    <property type="nucleotide sequence ID" value="NZ_BAAAXX010000148.1"/>
</dbReference>
<protein>
    <recommendedName>
        <fullName evidence="9">Subtilisin inhibitor domain-containing protein</fullName>
    </recommendedName>
</protein>
<dbReference type="EMBL" id="JACIBV010000001">
    <property type="protein sequence ID" value="MBB3730792.1"/>
    <property type="molecule type" value="Genomic_DNA"/>
</dbReference>
<dbReference type="PRINTS" id="PR00294">
    <property type="entry name" value="SSBTLNINHBTR"/>
</dbReference>
<reference evidence="10 11" key="1">
    <citation type="submission" date="2020-08" db="EMBL/GenBank/DDBJ databases">
        <title>Sequencing the genomes of 1000 actinobacteria strains.</title>
        <authorList>
            <person name="Klenk H.-P."/>
        </authorList>
    </citation>
    <scope>NUCLEOTIDE SEQUENCE [LARGE SCALE GENOMIC DNA]</scope>
    <source>
        <strain evidence="10 11">DSM 44320</strain>
    </source>
</reference>
<proteinExistence type="inferred from homology"/>
<organism evidence="10 11">
    <name type="scientific">Nonomuraea dietziae</name>
    <dbReference type="NCBI Taxonomy" id="65515"/>
    <lineage>
        <taxon>Bacteria</taxon>
        <taxon>Bacillati</taxon>
        <taxon>Actinomycetota</taxon>
        <taxon>Actinomycetes</taxon>
        <taxon>Streptosporangiales</taxon>
        <taxon>Streptosporangiaceae</taxon>
        <taxon>Nonomuraea</taxon>
    </lineage>
</organism>
<evidence type="ECO:0000256" key="3">
    <source>
        <dbReference type="ARBA" id="ARBA00011738"/>
    </source>
</evidence>
<comment type="subunit">
    <text evidence="3">Homodimer.</text>
</comment>
<evidence type="ECO:0000256" key="2">
    <source>
        <dbReference type="ARBA" id="ARBA00010472"/>
    </source>
</evidence>
<evidence type="ECO:0000313" key="11">
    <source>
        <dbReference type="Proteomes" id="UP000579945"/>
    </source>
</evidence>
<keyword evidence="7" id="KW-1015">Disulfide bond</keyword>
<dbReference type="GeneID" id="95392921"/>
<evidence type="ECO:0000256" key="5">
    <source>
        <dbReference type="ARBA" id="ARBA00022690"/>
    </source>
</evidence>
<comment type="caution">
    <text evidence="10">The sequence shown here is derived from an EMBL/GenBank/DDBJ whole genome shotgun (WGS) entry which is preliminary data.</text>
</comment>
<evidence type="ECO:0000256" key="8">
    <source>
        <dbReference type="RuleBase" id="RU003471"/>
    </source>
</evidence>
<evidence type="ECO:0000313" key="10">
    <source>
        <dbReference type="EMBL" id="MBB3730792.1"/>
    </source>
</evidence>
<name>A0A7W5YRE7_9ACTN</name>
<evidence type="ECO:0000256" key="7">
    <source>
        <dbReference type="ARBA" id="ARBA00023157"/>
    </source>
</evidence>
<dbReference type="GO" id="GO:0005576">
    <property type="term" value="C:extracellular region"/>
    <property type="evidence" value="ECO:0007669"/>
    <property type="project" value="UniProtKB-SubCell"/>
</dbReference>
<evidence type="ECO:0000256" key="6">
    <source>
        <dbReference type="ARBA" id="ARBA00022900"/>
    </source>
</evidence>
<dbReference type="InterPro" id="IPR036819">
    <property type="entry name" value="Subtilisin_inhibitor-like_sf"/>
</dbReference>
<keyword evidence="6 8" id="KW-0722">Serine protease inhibitor</keyword>
<dbReference type="InterPro" id="IPR000691">
    <property type="entry name" value="Prot_inh_I16_SSI"/>
</dbReference>
<dbReference type="GO" id="GO:0004867">
    <property type="term" value="F:serine-type endopeptidase inhibitor activity"/>
    <property type="evidence" value="ECO:0007669"/>
    <property type="project" value="UniProtKB-KW"/>
</dbReference>
<dbReference type="Pfam" id="PF00720">
    <property type="entry name" value="SSI"/>
    <property type="match status" value="1"/>
</dbReference>
<sequence>MLLLVADKRFTVLICDPGQVHRSTHPKARQACDALAAVDGVPSRLKQAGTIMCTMESDPVPVSAIGMWDGRLSMHMRTYGNRCELGVSTGPVFDF</sequence>
<dbReference type="Proteomes" id="UP000579945">
    <property type="component" value="Unassembled WGS sequence"/>
</dbReference>
<gene>
    <name evidence="10" type="ORF">FHR33_006652</name>
</gene>
<keyword evidence="4" id="KW-0964">Secreted</keyword>
<keyword evidence="5 8" id="KW-0646">Protease inhibitor</keyword>
<keyword evidence="11" id="KW-1185">Reference proteome</keyword>